<sequence>MFEKQYFYSLIFMDIDRLDMEGEIRDFYLPITKNSLEKHQQYFTSLARVMKPTVNFFKNNEGASCMATLYGYELRIDNSVDDQDEEGQKLWIPILDLILSFVGTMRKSHEFKLYAYGMAFDEGEFGWFLYSTGVEVPAEHIYKIFLKDYDTI</sequence>
<dbReference type="AlphaFoldDB" id="A0A0F9KMQ2"/>
<reference evidence="1" key="1">
    <citation type="journal article" date="2015" name="Nature">
        <title>Complex archaea that bridge the gap between prokaryotes and eukaryotes.</title>
        <authorList>
            <person name="Spang A."/>
            <person name="Saw J.H."/>
            <person name="Jorgensen S.L."/>
            <person name="Zaremba-Niedzwiedzka K."/>
            <person name="Martijn J."/>
            <person name="Lind A.E."/>
            <person name="van Eijk R."/>
            <person name="Schleper C."/>
            <person name="Guy L."/>
            <person name="Ettema T.J."/>
        </authorList>
    </citation>
    <scope>NUCLEOTIDE SEQUENCE</scope>
</reference>
<evidence type="ECO:0000313" key="1">
    <source>
        <dbReference type="EMBL" id="KKM76061.1"/>
    </source>
</evidence>
<proteinExistence type="predicted"/>
<dbReference type="EMBL" id="LAZR01008870">
    <property type="protein sequence ID" value="KKM76061.1"/>
    <property type="molecule type" value="Genomic_DNA"/>
</dbReference>
<accession>A0A0F9KMQ2</accession>
<protein>
    <submittedName>
        <fullName evidence="1">Uncharacterized protein</fullName>
    </submittedName>
</protein>
<gene>
    <name evidence="1" type="ORF">LCGC14_1383950</name>
</gene>
<comment type="caution">
    <text evidence="1">The sequence shown here is derived from an EMBL/GenBank/DDBJ whole genome shotgun (WGS) entry which is preliminary data.</text>
</comment>
<name>A0A0F9KMQ2_9ZZZZ</name>
<organism evidence="1">
    <name type="scientific">marine sediment metagenome</name>
    <dbReference type="NCBI Taxonomy" id="412755"/>
    <lineage>
        <taxon>unclassified sequences</taxon>
        <taxon>metagenomes</taxon>
        <taxon>ecological metagenomes</taxon>
    </lineage>
</organism>